<proteinExistence type="predicted"/>
<name>A0A1E7EVE9_9STRA</name>
<evidence type="ECO:0000259" key="3">
    <source>
        <dbReference type="PROSITE" id="PS50102"/>
    </source>
</evidence>
<dbReference type="GO" id="GO:0000398">
    <property type="term" value="P:mRNA splicing, via spliceosome"/>
    <property type="evidence" value="ECO:0007669"/>
    <property type="project" value="InterPro"/>
</dbReference>
<dbReference type="GO" id="GO:0005686">
    <property type="term" value="C:U2 snRNP"/>
    <property type="evidence" value="ECO:0007669"/>
    <property type="project" value="TreeGrafter"/>
</dbReference>
<dbReference type="PANTHER" id="PTHR45880">
    <property type="entry name" value="RNA-BINDING MOTIF PROTEIN, X-LINKED 2"/>
    <property type="match status" value="1"/>
</dbReference>
<keyword evidence="1 2" id="KW-0694">RNA-binding</keyword>
<dbReference type="CDD" id="cd12411">
    <property type="entry name" value="RRM_ist3_like"/>
    <property type="match status" value="1"/>
</dbReference>
<dbReference type="Pfam" id="PF00076">
    <property type="entry name" value="RRM_1"/>
    <property type="match status" value="1"/>
</dbReference>
<evidence type="ECO:0000256" key="1">
    <source>
        <dbReference type="ARBA" id="ARBA00022884"/>
    </source>
</evidence>
<reference evidence="4 5" key="1">
    <citation type="submission" date="2016-09" db="EMBL/GenBank/DDBJ databases">
        <title>Extensive genetic diversity and differential bi-allelic expression allows diatom success in the polar Southern Ocean.</title>
        <authorList>
            <consortium name="DOE Joint Genome Institute"/>
            <person name="Mock T."/>
            <person name="Otillar R.P."/>
            <person name="Strauss J."/>
            <person name="Dupont C."/>
            <person name="Frickenhaus S."/>
            <person name="Maumus F."/>
            <person name="Mcmullan M."/>
            <person name="Sanges R."/>
            <person name="Schmutz J."/>
            <person name="Toseland A."/>
            <person name="Valas R."/>
            <person name="Veluchamy A."/>
            <person name="Ward B.J."/>
            <person name="Allen A."/>
            <person name="Barry K."/>
            <person name="Falciatore A."/>
            <person name="Ferrante M."/>
            <person name="Fortunato A.E."/>
            <person name="Gloeckner G."/>
            <person name="Gruber A."/>
            <person name="Hipkin R."/>
            <person name="Janech M."/>
            <person name="Kroth P."/>
            <person name="Leese F."/>
            <person name="Lindquist E."/>
            <person name="Lyon B.R."/>
            <person name="Martin J."/>
            <person name="Mayer C."/>
            <person name="Parker M."/>
            <person name="Quesneville H."/>
            <person name="Raymond J."/>
            <person name="Uhlig C."/>
            <person name="Valentin K.U."/>
            <person name="Worden A.Z."/>
            <person name="Armbrust E.V."/>
            <person name="Bowler C."/>
            <person name="Green B."/>
            <person name="Moulton V."/>
            <person name="Van Oosterhout C."/>
            <person name="Grigoriev I."/>
        </authorList>
    </citation>
    <scope>NUCLEOTIDE SEQUENCE [LARGE SCALE GENOMIC DNA]</scope>
    <source>
        <strain evidence="4 5">CCMP1102</strain>
    </source>
</reference>
<dbReference type="SUPFAM" id="SSF54928">
    <property type="entry name" value="RNA-binding domain, RBD"/>
    <property type="match status" value="1"/>
</dbReference>
<dbReference type="InterPro" id="IPR035979">
    <property type="entry name" value="RBD_domain_sf"/>
</dbReference>
<dbReference type="SMART" id="SM00360">
    <property type="entry name" value="RRM"/>
    <property type="match status" value="1"/>
</dbReference>
<dbReference type="Proteomes" id="UP000095751">
    <property type="component" value="Unassembled WGS sequence"/>
</dbReference>
<keyword evidence="5" id="KW-1185">Reference proteome</keyword>
<dbReference type="AlphaFoldDB" id="A0A1E7EVE9"/>
<feature type="non-terminal residue" evidence="4">
    <location>
        <position position="121"/>
    </location>
</feature>
<evidence type="ECO:0000313" key="4">
    <source>
        <dbReference type="EMBL" id="OEU10000.1"/>
    </source>
</evidence>
<dbReference type="EMBL" id="KV784373">
    <property type="protein sequence ID" value="OEU10000.1"/>
    <property type="molecule type" value="Genomic_DNA"/>
</dbReference>
<evidence type="ECO:0000256" key="2">
    <source>
        <dbReference type="PROSITE-ProRule" id="PRU00176"/>
    </source>
</evidence>
<dbReference type="GO" id="GO:0003723">
    <property type="term" value="F:RNA binding"/>
    <property type="evidence" value="ECO:0007669"/>
    <property type="project" value="UniProtKB-UniRule"/>
</dbReference>
<dbReference type="InterPro" id="IPR045844">
    <property type="entry name" value="RRM_Ist3-like"/>
</dbReference>
<dbReference type="Gene3D" id="3.30.70.330">
    <property type="match status" value="1"/>
</dbReference>
<dbReference type="InterPro" id="IPR012677">
    <property type="entry name" value="Nucleotide-bd_a/b_plait_sf"/>
</dbReference>
<feature type="domain" description="RRM" evidence="3">
    <location>
        <begin position="34"/>
        <end position="112"/>
    </location>
</feature>
<dbReference type="InterPro" id="IPR051847">
    <property type="entry name" value="RNA_proc/Spliceosome_comp"/>
</dbReference>
<dbReference type="InterPro" id="IPR000504">
    <property type="entry name" value="RRM_dom"/>
</dbReference>
<protein>
    <recommendedName>
        <fullName evidence="3">RRM domain-containing protein</fullName>
    </recommendedName>
</protein>
<sequence length="121" mass="13771">MNTIREIEKINQQELDLGIAGTSASWHTQFANSAWCYLGNIDHQLTEGDILCIMSQFGEVEDIHLVRDEETGKSRGFAFLKYEDSRSCILAVDNLCGVLVLGRSLRVDHVEQYRLPKKLQE</sequence>
<organism evidence="4 5">
    <name type="scientific">Fragilariopsis cylindrus CCMP1102</name>
    <dbReference type="NCBI Taxonomy" id="635003"/>
    <lineage>
        <taxon>Eukaryota</taxon>
        <taxon>Sar</taxon>
        <taxon>Stramenopiles</taxon>
        <taxon>Ochrophyta</taxon>
        <taxon>Bacillariophyta</taxon>
        <taxon>Bacillariophyceae</taxon>
        <taxon>Bacillariophycidae</taxon>
        <taxon>Bacillariales</taxon>
        <taxon>Bacillariaceae</taxon>
        <taxon>Fragilariopsis</taxon>
    </lineage>
</organism>
<dbReference type="GO" id="GO:0071013">
    <property type="term" value="C:catalytic step 2 spliceosome"/>
    <property type="evidence" value="ECO:0007669"/>
    <property type="project" value="TreeGrafter"/>
</dbReference>
<dbReference type="OrthoDB" id="2573941at2759"/>
<gene>
    <name evidence="4" type="ORF">FRACYDRAFT_165877</name>
</gene>
<dbReference type="PROSITE" id="PS50102">
    <property type="entry name" value="RRM"/>
    <property type="match status" value="1"/>
</dbReference>
<evidence type="ECO:0000313" key="5">
    <source>
        <dbReference type="Proteomes" id="UP000095751"/>
    </source>
</evidence>
<dbReference type="GO" id="GO:0071011">
    <property type="term" value="C:precatalytic spliceosome"/>
    <property type="evidence" value="ECO:0007669"/>
    <property type="project" value="TreeGrafter"/>
</dbReference>
<dbReference type="KEGG" id="fcy:FRACYDRAFT_165877"/>
<dbReference type="PANTHER" id="PTHR45880:SF1">
    <property type="entry name" value="RNA-BINDING MOTIF PROTEIN, X-LINKED 2"/>
    <property type="match status" value="1"/>
</dbReference>
<dbReference type="InParanoid" id="A0A1E7EVE9"/>
<accession>A0A1E7EVE9</accession>